<name>A0A553NUC4_TIGCA</name>
<keyword evidence="4" id="KW-1185">Reference proteome</keyword>
<feature type="compositionally biased region" description="Low complexity" evidence="1">
    <location>
        <begin position="265"/>
        <end position="278"/>
    </location>
</feature>
<evidence type="ECO:0000256" key="2">
    <source>
        <dbReference type="SAM" id="Phobius"/>
    </source>
</evidence>
<evidence type="ECO:0000256" key="1">
    <source>
        <dbReference type="SAM" id="MobiDB-lite"/>
    </source>
</evidence>
<protein>
    <submittedName>
        <fullName evidence="3">Uncharacterized protein</fullName>
    </submittedName>
</protein>
<proteinExistence type="predicted"/>
<organism evidence="3 4">
    <name type="scientific">Tigriopus californicus</name>
    <name type="common">Marine copepod</name>
    <dbReference type="NCBI Taxonomy" id="6832"/>
    <lineage>
        <taxon>Eukaryota</taxon>
        <taxon>Metazoa</taxon>
        <taxon>Ecdysozoa</taxon>
        <taxon>Arthropoda</taxon>
        <taxon>Crustacea</taxon>
        <taxon>Multicrustacea</taxon>
        <taxon>Hexanauplia</taxon>
        <taxon>Copepoda</taxon>
        <taxon>Harpacticoida</taxon>
        <taxon>Harpacticidae</taxon>
        <taxon>Tigriopus</taxon>
    </lineage>
</organism>
<feature type="compositionally biased region" description="Basic and acidic residues" evidence="1">
    <location>
        <begin position="358"/>
        <end position="373"/>
    </location>
</feature>
<keyword evidence="2" id="KW-1133">Transmembrane helix</keyword>
<feature type="compositionally biased region" description="Polar residues" evidence="1">
    <location>
        <begin position="288"/>
        <end position="300"/>
    </location>
</feature>
<feature type="region of interest" description="Disordered" evidence="1">
    <location>
        <begin position="262"/>
        <end position="303"/>
    </location>
</feature>
<sequence length="430" mass="48573">MTPRVTTENTSVDTTTTLEFDPDNGCDVQQWGVTLGFQVFFIACIACSLVFLAIMLTFTIRRAMTLRKLLKPEYEPHVDIVDDSSWTVEIEETEDYMKRKKEEMDRFYERAPSPVNFGTLSKAARPTSKSFSTIEEENEEEIDLAEGRRNYQRSGNSLPRLSGHVLGTRSMSSHFLRPPSMEPPGTLYRTQSQEFVESMHKSVLTGEKFDKQFAPRLSNDDRRRSSAESSDKYYKKKKGLDLESGTMRGTAQASMSFSLASYEAGQGSRGSSRRNSSSPTRKWEGPSSIFNQRSPSSPNLDNFDKNFNRVKSLDNQGTPILKRVADVIGTLGRNTLQYRAQTDLFGDNGPGVGTSHGNKRETLDDNPEHDAKKYKAQKVKKRSLGDLREFDPTLVQKDRSGSTSSEVLVYNRHRRSGVTFQEASDFEVHL</sequence>
<dbReference type="AlphaFoldDB" id="A0A553NUC4"/>
<gene>
    <name evidence="3" type="ORF">TCAL_01414</name>
</gene>
<dbReference type="Proteomes" id="UP000318571">
    <property type="component" value="Chromosome 1"/>
</dbReference>
<feature type="region of interest" description="Disordered" evidence="1">
    <location>
        <begin position="210"/>
        <end position="235"/>
    </location>
</feature>
<feature type="compositionally biased region" description="Basic and acidic residues" evidence="1">
    <location>
        <begin position="210"/>
        <end position="233"/>
    </location>
</feature>
<evidence type="ECO:0000313" key="4">
    <source>
        <dbReference type="Proteomes" id="UP000318571"/>
    </source>
</evidence>
<keyword evidence="2" id="KW-0472">Membrane</keyword>
<keyword evidence="2" id="KW-0812">Transmembrane</keyword>
<evidence type="ECO:0000313" key="3">
    <source>
        <dbReference type="EMBL" id="TRY69031.1"/>
    </source>
</evidence>
<comment type="caution">
    <text evidence="3">The sequence shown here is derived from an EMBL/GenBank/DDBJ whole genome shotgun (WGS) entry which is preliminary data.</text>
</comment>
<accession>A0A553NUC4</accession>
<reference evidence="3 4" key="1">
    <citation type="journal article" date="2018" name="Nat. Ecol. Evol.">
        <title>Genomic signatures of mitonuclear coevolution across populations of Tigriopus californicus.</title>
        <authorList>
            <person name="Barreto F.S."/>
            <person name="Watson E.T."/>
            <person name="Lima T.G."/>
            <person name="Willett C.S."/>
            <person name="Edmands S."/>
            <person name="Li W."/>
            <person name="Burton R.S."/>
        </authorList>
    </citation>
    <scope>NUCLEOTIDE SEQUENCE [LARGE SCALE GENOMIC DNA]</scope>
    <source>
        <strain evidence="3 4">San Diego</strain>
    </source>
</reference>
<feature type="transmembrane region" description="Helical" evidence="2">
    <location>
        <begin position="39"/>
        <end position="60"/>
    </location>
</feature>
<dbReference type="EMBL" id="VCGU01000010">
    <property type="protein sequence ID" value="TRY69031.1"/>
    <property type="molecule type" value="Genomic_DNA"/>
</dbReference>
<feature type="region of interest" description="Disordered" evidence="1">
    <location>
        <begin position="347"/>
        <end position="378"/>
    </location>
</feature>